<comment type="subcellular location">
    <subcellularLocation>
        <location evidence="1 7">Cell membrane</location>
        <topology evidence="1 7">Multi-pass membrane protein</topology>
    </subcellularLocation>
</comment>
<proteinExistence type="inferred from homology"/>
<keyword evidence="5 7" id="KW-1133">Transmembrane helix</keyword>
<dbReference type="PANTHER" id="PTHR30151">
    <property type="entry name" value="ALKANE SULFONATE ABC TRANSPORTER-RELATED, MEMBRANE SUBUNIT"/>
    <property type="match status" value="1"/>
</dbReference>
<protein>
    <submittedName>
        <fullName evidence="9">ABC transporter permease</fullName>
    </submittedName>
</protein>
<dbReference type="PANTHER" id="PTHR30151:SF20">
    <property type="entry name" value="ABC TRANSPORTER PERMEASE PROTEIN HI_0355-RELATED"/>
    <property type="match status" value="1"/>
</dbReference>
<dbReference type="EMBL" id="JAFIRA010000014">
    <property type="protein sequence ID" value="MCJ2542717.1"/>
    <property type="molecule type" value="Genomic_DNA"/>
</dbReference>
<evidence type="ECO:0000259" key="8">
    <source>
        <dbReference type="PROSITE" id="PS50928"/>
    </source>
</evidence>
<feature type="transmembrane region" description="Helical" evidence="7">
    <location>
        <begin position="106"/>
        <end position="128"/>
    </location>
</feature>
<evidence type="ECO:0000256" key="5">
    <source>
        <dbReference type="ARBA" id="ARBA00022989"/>
    </source>
</evidence>
<feature type="transmembrane region" description="Helical" evidence="7">
    <location>
        <begin position="265"/>
        <end position="286"/>
    </location>
</feature>
<evidence type="ECO:0000256" key="7">
    <source>
        <dbReference type="RuleBase" id="RU363032"/>
    </source>
</evidence>
<name>A0ABT0CAA6_THEVL</name>
<evidence type="ECO:0000313" key="9">
    <source>
        <dbReference type="EMBL" id="MCJ2542717.1"/>
    </source>
</evidence>
<feature type="transmembrane region" description="Helical" evidence="7">
    <location>
        <begin position="134"/>
        <end position="156"/>
    </location>
</feature>
<feature type="transmembrane region" description="Helical" evidence="7">
    <location>
        <begin position="232"/>
        <end position="253"/>
    </location>
</feature>
<comment type="similarity">
    <text evidence="7">Belongs to the binding-protein-dependent transport system permease family.</text>
</comment>
<feature type="transmembrane region" description="Helical" evidence="7">
    <location>
        <begin position="168"/>
        <end position="187"/>
    </location>
</feature>
<gene>
    <name evidence="9" type="ORF">JX360_07315</name>
</gene>
<feature type="domain" description="ABC transmembrane type-1" evidence="8">
    <location>
        <begin position="98"/>
        <end position="287"/>
    </location>
</feature>
<dbReference type="Gene3D" id="1.10.3720.10">
    <property type="entry name" value="MetI-like"/>
    <property type="match status" value="1"/>
</dbReference>
<reference evidence="9" key="1">
    <citation type="submission" date="2021-02" db="EMBL/GenBank/DDBJ databases">
        <title>The CRISPR/cas machinery reduction and long-range gene transfer in the hot spring cyanobacterium Synechococcus.</title>
        <authorList>
            <person name="Dvorak P."/>
            <person name="Jahodarova E."/>
            <person name="Hasler P."/>
            <person name="Poulickova A."/>
        </authorList>
    </citation>
    <scope>NUCLEOTIDE SEQUENCE</scope>
    <source>
        <strain evidence="9">Rupite</strain>
    </source>
</reference>
<evidence type="ECO:0000256" key="1">
    <source>
        <dbReference type="ARBA" id="ARBA00004651"/>
    </source>
</evidence>
<evidence type="ECO:0000256" key="3">
    <source>
        <dbReference type="ARBA" id="ARBA00022475"/>
    </source>
</evidence>
<keyword evidence="2 7" id="KW-0813">Transport</keyword>
<dbReference type="InterPro" id="IPR000515">
    <property type="entry name" value="MetI-like"/>
</dbReference>
<evidence type="ECO:0000256" key="4">
    <source>
        <dbReference type="ARBA" id="ARBA00022692"/>
    </source>
</evidence>
<evidence type="ECO:0000313" key="10">
    <source>
        <dbReference type="Proteomes" id="UP000830835"/>
    </source>
</evidence>
<comment type="caution">
    <text evidence="9">The sequence shown here is derived from an EMBL/GenBank/DDBJ whole genome shotgun (WGS) entry which is preliminary data.</text>
</comment>
<dbReference type="CDD" id="cd06261">
    <property type="entry name" value="TM_PBP2"/>
    <property type="match status" value="1"/>
</dbReference>
<organism evidence="9 10">
    <name type="scientific">Thermostichus vulcanus str. 'Rupite'</name>
    <dbReference type="NCBI Taxonomy" id="2813851"/>
    <lineage>
        <taxon>Bacteria</taxon>
        <taxon>Bacillati</taxon>
        <taxon>Cyanobacteriota</taxon>
        <taxon>Cyanophyceae</taxon>
        <taxon>Thermostichales</taxon>
        <taxon>Thermostichaceae</taxon>
        <taxon>Thermostichus</taxon>
    </lineage>
</organism>
<feature type="transmembrane region" description="Helical" evidence="7">
    <location>
        <begin position="207"/>
        <end position="225"/>
    </location>
</feature>
<evidence type="ECO:0000256" key="2">
    <source>
        <dbReference type="ARBA" id="ARBA00022448"/>
    </source>
</evidence>
<dbReference type="Proteomes" id="UP000830835">
    <property type="component" value="Unassembled WGS sequence"/>
</dbReference>
<keyword evidence="6 7" id="KW-0472">Membrane</keyword>
<evidence type="ECO:0000256" key="6">
    <source>
        <dbReference type="ARBA" id="ARBA00023136"/>
    </source>
</evidence>
<dbReference type="InterPro" id="IPR035906">
    <property type="entry name" value="MetI-like_sf"/>
</dbReference>
<keyword evidence="4 7" id="KW-0812">Transmembrane</keyword>
<sequence length="297" mass="31740">MMFLLHTLMRNLKKLSDHGLPILVVGILLVLVWDPVAIWVNSPAAERLLERGTADCQTVIECARQLRNPIVPSLGQLGRGLANMALPLGSTSTVGYNALITAAETLVGLGLALVVGFVSAVALVFSRAFERMMLPWIVASQNVPIVALAPVLAVLLGQYGVQGWLPKAIVAAYIAFFPLSVGIAKGLSSVPPLQLDLMRTYHAHPLQVFYLLRIPAALPMLFTSLKISAAMALVGAIVAEISIVSFSGLGPMLLSRSYYSDMVGLWVIMLVAAALGILLVQGIGLLEKGLMGWQNRP</sequence>
<dbReference type="Pfam" id="PF00528">
    <property type="entry name" value="BPD_transp_1"/>
    <property type="match status" value="1"/>
</dbReference>
<dbReference type="SUPFAM" id="SSF161098">
    <property type="entry name" value="MetI-like"/>
    <property type="match status" value="1"/>
</dbReference>
<dbReference type="PROSITE" id="PS50928">
    <property type="entry name" value="ABC_TM1"/>
    <property type="match status" value="1"/>
</dbReference>
<keyword evidence="10" id="KW-1185">Reference proteome</keyword>
<feature type="transmembrane region" description="Helical" evidence="7">
    <location>
        <begin position="20"/>
        <end position="40"/>
    </location>
</feature>
<keyword evidence="3" id="KW-1003">Cell membrane</keyword>
<accession>A0ABT0CAA6</accession>
<dbReference type="RefSeq" id="WP_244349997.1">
    <property type="nucleotide sequence ID" value="NZ_JAFIRA010000014.1"/>
</dbReference>